<dbReference type="EMBL" id="JACOPK010000004">
    <property type="protein sequence ID" value="MBC5695374.1"/>
    <property type="molecule type" value="Genomic_DNA"/>
</dbReference>
<sequence length="320" mass="36756">MAASWWSLSGRMQLRALACIVYLRVKSAAVDRIVHVWNGGSDALCSVQKFWIGHSPSVCSQNYTLQASTGDTFFMGVGVYGKAPSAYWETVKLEFNPAKVGRCPWFSALYNELIAAAKYVDFKRFDVAIDLPVARSRLRLVKDQRKYGLLEYSAENKTEYLGVRSSHGNCKLYNKALEQKRYLDLTRLEITVDYSMSSWPDFQRIFPDCWEIGSGLPPDDLQGTDLVLYLACNEHPEYVKMLGRKMRKKIEQLLATTAQNVQPDELSYKDILAQILYYGKDIKPEMWADFHEIDAEIPEEWTKKKTKMFDEIKSCGQFQI</sequence>
<proteinExistence type="predicted"/>
<protein>
    <recommendedName>
        <fullName evidence="3">Replication initiation factor</fullName>
    </recommendedName>
</protein>
<organism evidence="1 2">
    <name type="scientific">Agathobaculum hominis</name>
    <dbReference type="NCBI Taxonomy" id="2763014"/>
    <lineage>
        <taxon>Bacteria</taxon>
        <taxon>Bacillati</taxon>
        <taxon>Bacillota</taxon>
        <taxon>Clostridia</taxon>
        <taxon>Eubacteriales</taxon>
        <taxon>Butyricicoccaceae</taxon>
        <taxon>Agathobaculum</taxon>
    </lineage>
</organism>
<evidence type="ECO:0000313" key="1">
    <source>
        <dbReference type="EMBL" id="MBC5695374.1"/>
    </source>
</evidence>
<reference evidence="1 2" key="1">
    <citation type="submission" date="2020-08" db="EMBL/GenBank/DDBJ databases">
        <title>Genome public.</title>
        <authorList>
            <person name="Liu C."/>
            <person name="Sun Q."/>
        </authorList>
    </citation>
    <scope>NUCLEOTIDE SEQUENCE [LARGE SCALE GENOMIC DNA]</scope>
    <source>
        <strain evidence="1 2">M2</strain>
    </source>
</reference>
<comment type="caution">
    <text evidence="1">The sequence shown here is derived from an EMBL/GenBank/DDBJ whole genome shotgun (WGS) entry which is preliminary data.</text>
</comment>
<gene>
    <name evidence="1" type="ORF">H8S02_05365</name>
</gene>
<dbReference type="RefSeq" id="WP_186969648.1">
    <property type="nucleotide sequence ID" value="NZ_JACOPK010000004.1"/>
</dbReference>
<keyword evidence="2" id="KW-1185">Reference proteome</keyword>
<evidence type="ECO:0008006" key="3">
    <source>
        <dbReference type="Google" id="ProtNLM"/>
    </source>
</evidence>
<accession>A0ABR7GM26</accession>
<dbReference type="Proteomes" id="UP000641741">
    <property type="component" value="Unassembled WGS sequence"/>
</dbReference>
<evidence type="ECO:0000313" key="2">
    <source>
        <dbReference type="Proteomes" id="UP000641741"/>
    </source>
</evidence>
<name>A0ABR7GM26_9FIRM</name>